<dbReference type="RefSeq" id="XP_056556101.1">
    <property type="nucleotide sequence ID" value="XM_056697576.1"/>
</dbReference>
<reference evidence="2" key="1">
    <citation type="submission" date="2022-11" db="EMBL/GenBank/DDBJ databases">
        <authorList>
            <person name="Petersen C."/>
        </authorList>
    </citation>
    <scope>NUCLEOTIDE SEQUENCE</scope>
    <source>
        <strain evidence="2">IBT 29864</strain>
    </source>
</reference>
<dbReference type="AlphaFoldDB" id="A0A9W9SEP7"/>
<evidence type="ECO:0000256" key="1">
    <source>
        <dbReference type="SAM" id="MobiDB-lite"/>
    </source>
</evidence>
<protein>
    <submittedName>
        <fullName evidence="2">Uncharacterized protein</fullName>
    </submittedName>
</protein>
<feature type="region of interest" description="Disordered" evidence="1">
    <location>
        <begin position="454"/>
        <end position="496"/>
    </location>
</feature>
<feature type="region of interest" description="Disordered" evidence="1">
    <location>
        <begin position="1"/>
        <end position="92"/>
    </location>
</feature>
<sequence length="533" mass="59821">MDRSNTGQPPSGSQLPGIPDDQVGTADLDGQDYPWQRQTTSSNPNTQTTHAHPHPHAHPMQMEPHVPTGNQRGYSDFHDSPTSVAPAPPTPQVYDNVPYQTVTPNYAQYPQYPQYPQIPQQAYGNGALPPGTWVFLPYNHGQNQLPPITSLNFAPFSTGAWNAGNPHGPQVPQAMYYGSSPSQMTQPSPFLPPLPGFMSHSYGQQPAHSQQHIDQLAANSPQVQPEEPTEQEEDDDKFKPLCEFSQPCSMSPSPDGLHFRKIVSHLFGRNKASTKLFPESVWVYYCRKHYQRARYRAEQWPFNQCELLLQSLDRMEEWGYVLSFELRLRRREALRTDGQGERPAPSGLLQNGRRHPTAITAPVPDWLQREVGAGNSFNDIRDIVRRIEAYLTSIQKQEDAKRESRTKANAVGNLTKDEKKVAQNAAYRERNSLVRFPDIEILPTFHPDVLEDAKRRSAQKKSGQQAEQADEGGVEGGVKDDVGEEEGEYLSEDGEDLVAEAANQLQRRKKLHLKVGGRISSRGSIKKPAKKEE</sequence>
<reference evidence="2" key="2">
    <citation type="journal article" date="2023" name="IMA Fungus">
        <title>Comparative genomic study of the Penicillium genus elucidates a diverse pangenome and 15 lateral gene transfer events.</title>
        <authorList>
            <person name="Petersen C."/>
            <person name="Sorensen T."/>
            <person name="Nielsen M.R."/>
            <person name="Sondergaard T.E."/>
            <person name="Sorensen J.L."/>
            <person name="Fitzpatrick D.A."/>
            <person name="Frisvad J.C."/>
            <person name="Nielsen K.L."/>
        </authorList>
    </citation>
    <scope>NUCLEOTIDE SEQUENCE</scope>
    <source>
        <strain evidence="2">IBT 29864</strain>
    </source>
</reference>
<feature type="compositionally biased region" description="Low complexity" evidence="1">
    <location>
        <begin position="38"/>
        <end position="50"/>
    </location>
</feature>
<feature type="region of interest" description="Disordered" evidence="1">
    <location>
        <begin position="509"/>
        <end position="533"/>
    </location>
</feature>
<dbReference type="EMBL" id="JAPZBS010000004">
    <property type="protein sequence ID" value="KAJ5377238.1"/>
    <property type="molecule type" value="Genomic_DNA"/>
</dbReference>
<organism evidence="2 3">
    <name type="scientific">Penicillium cataractarum</name>
    <dbReference type="NCBI Taxonomy" id="2100454"/>
    <lineage>
        <taxon>Eukaryota</taxon>
        <taxon>Fungi</taxon>
        <taxon>Dikarya</taxon>
        <taxon>Ascomycota</taxon>
        <taxon>Pezizomycotina</taxon>
        <taxon>Eurotiomycetes</taxon>
        <taxon>Eurotiomycetidae</taxon>
        <taxon>Eurotiales</taxon>
        <taxon>Aspergillaceae</taxon>
        <taxon>Penicillium</taxon>
    </lineage>
</organism>
<feature type="compositionally biased region" description="Basic residues" evidence="1">
    <location>
        <begin position="524"/>
        <end position="533"/>
    </location>
</feature>
<accession>A0A9W9SEP7</accession>
<evidence type="ECO:0000313" key="3">
    <source>
        <dbReference type="Proteomes" id="UP001147782"/>
    </source>
</evidence>
<keyword evidence="3" id="KW-1185">Reference proteome</keyword>
<dbReference type="OrthoDB" id="4161595at2759"/>
<dbReference type="GeneID" id="81436755"/>
<feature type="region of interest" description="Disordered" evidence="1">
    <location>
        <begin position="336"/>
        <end position="355"/>
    </location>
</feature>
<proteinExistence type="predicted"/>
<name>A0A9W9SEP7_9EURO</name>
<evidence type="ECO:0000313" key="2">
    <source>
        <dbReference type="EMBL" id="KAJ5377238.1"/>
    </source>
</evidence>
<comment type="caution">
    <text evidence="2">The sequence shown here is derived from an EMBL/GenBank/DDBJ whole genome shotgun (WGS) entry which is preliminary data.</text>
</comment>
<feature type="compositionally biased region" description="Polar residues" evidence="1">
    <location>
        <begin position="1"/>
        <end position="14"/>
    </location>
</feature>
<feature type="compositionally biased region" description="Acidic residues" evidence="1">
    <location>
        <begin position="482"/>
        <end position="496"/>
    </location>
</feature>
<dbReference type="Proteomes" id="UP001147782">
    <property type="component" value="Unassembled WGS sequence"/>
</dbReference>
<gene>
    <name evidence="2" type="ORF">N7496_004647</name>
</gene>